<keyword evidence="3" id="KW-1185">Reference proteome</keyword>
<protein>
    <submittedName>
        <fullName evidence="2">Uncharacterized protein</fullName>
    </submittedName>
</protein>
<feature type="region of interest" description="Disordered" evidence="1">
    <location>
        <begin position="1"/>
        <end position="96"/>
    </location>
</feature>
<feature type="compositionally biased region" description="Polar residues" evidence="1">
    <location>
        <begin position="446"/>
        <end position="472"/>
    </location>
</feature>
<evidence type="ECO:0000313" key="3">
    <source>
        <dbReference type="Proteomes" id="UP000230423"/>
    </source>
</evidence>
<name>A0A2G9UYW3_TELCI</name>
<feature type="region of interest" description="Disordered" evidence="1">
    <location>
        <begin position="276"/>
        <end position="431"/>
    </location>
</feature>
<dbReference type="EMBL" id="KZ345237">
    <property type="protein sequence ID" value="PIO74690.1"/>
    <property type="molecule type" value="Genomic_DNA"/>
</dbReference>
<feature type="compositionally biased region" description="Low complexity" evidence="1">
    <location>
        <begin position="1"/>
        <end position="11"/>
    </location>
</feature>
<feature type="compositionally biased region" description="Low complexity" evidence="1">
    <location>
        <begin position="36"/>
        <end position="48"/>
    </location>
</feature>
<dbReference type="AlphaFoldDB" id="A0A2G9UYW3"/>
<feature type="region of interest" description="Disordered" evidence="1">
    <location>
        <begin position="195"/>
        <end position="223"/>
    </location>
</feature>
<feature type="compositionally biased region" description="Polar residues" evidence="1">
    <location>
        <begin position="338"/>
        <end position="375"/>
    </location>
</feature>
<organism evidence="2 3">
    <name type="scientific">Teladorsagia circumcincta</name>
    <name type="common">Brown stomach worm</name>
    <name type="synonym">Ostertagia circumcincta</name>
    <dbReference type="NCBI Taxonomy" id="45464"/>
    <lineage>
        <taxon>Eukaryota</taxon>
        <taxon>Metazoa</taxon>
        <taxon>Ecdysozoa</taxon>
        <taxon>Nematoda</taxon>
        <taxon>Chromadorea</taxon>
        <taxon>Rhabditida</taxon>
        <taxon>Rhabditina</taxon>
        <taxon>Rhabditomorpha</taxon>
        <taxon>Strongyloidea</taxon>
        <taxon>Trichostrongylidae</taxon>
        <taxon>Teladorsagia</taxon>
    </lineage>
</organism>
<evidence type="ECO:0000313" key="2">
    <source>
        <dbReference type="EMBL" id="PIO74690.1"/>
    </source>
</evidence>
<sequence>MSSRSEASSSSVNQTESTAGPGKTSGGILTPSSAVSTPSKPTYTTTSKRVSYGSNFTRHNTTTIQTSSRTEASPFPSSVNQKESTAGPGKTSGGILTPSSAVLNLIEPTYATTGKSVPHNSTLSNFTRHNTTTIQTSSRSEAPPFATSAYRTESAAGPGKASEVLSTLSPAVSTSSKPTYATTGKSVFHKSSVTKHNTTTIQTSRKSKASPIPSSVNQMKSTAGPEKILKGLSTPTSMVSTRAPFSYRNINGLKGTETPNYTFGDTQSVHTISIARSTRPPSSSVGVSEEKQTTTESSVSRKVPVVMAPRVTSMKQNGSSPKTNSDMTSKERTHHHTILTQNNETTRTPNATIVEELSTSYSTVQERSSPSQQKTSGKDSPPTTTRGATSTPPEDHETSQCLSSESKRVMDTSSVKVRSKGPPHPIGINRMKSTSDDYTLLEHETNSSPSLTHVSSETFATTRSSGTFATTRSADEKGSTSNAKTAPSLTSYMMSFGYGKKAAQLQQTTTG</sequence>
<feature type="compositionally biased region" description="Polar residues" evidence="1">
    <location>
        <begin position="381"/>
        <end position="392"/>
    </location>
</feature>
<feature type="compositionally biased region" description="Polar residues" evidence="1">
    <location>
        <begin position="52"/>
        <end position="84"/>
    </location>
</feature>
<dbReference type="Proteomes" id="UP000230423">
    <property type="component" value="Unassembled WGS sequence"/>
</dbReference>
<feature type="region of interest" description="Disordered" evidence="1">
    <location>
        <begin position="445"/>
        <end position="486"/>
    </location>
</feature>
<reference evidence="2 3" key="1">
    <citation type="submission" date="2015-09" db="EMBL/GenBank/DDBJ databases">
        <title>Draft genome of the parasitic nematode Teladorsagia circumcincta isolate WARC Sus (inbred).</title>
        <authorList>
            <person name="Mitreva M."/>
        </authorList>
    </citation>
    <scope>NUCLEOTIDE SEQUENCE [LARGE SCALE GENOMIC DNA]</scope>
    <source>
        <strain evidence="2 3">S</strain>
    </source>
</reference>
<gene>
    <name evidence="2" type="ORF">TELCIR_03303</name>
</gene>
<feature type="compositionally biased region" description="Polar residues" evidence="1">
    <location>
        <begin position="112"/>
        <end position="140"/>
    </location>
</feature>
<proteinExistence type="predicted"/>
<evidence type="ECO:0000256" key="1">
    <source>
        <dbReference type="SAM" id="MobiDB-lite"/>
    </source>
</evidence>
<feature type="compositionally biased region" description="Polar residues" evidence="1">
    <location>
        <begin position="212"/>
        <end position="221"/>
    </location>
</feature>
<feature type="region of interest" description="Disordered" evidence="1">
    <location>
        <begin position="112"/>
        <end position="158"/>
    </location>
</feature>
<accession>A0A2G9UYW3</accession>
<feature type="compositionally biased region" description="Polar residues" evidence="1">
    <location>
        <begin position="313"/>
        <end position="327"/>
    </location>
</feature>
<feature type="compositionally biased region" description="Polar residues" evidence="1">
    <location>
        <begin position="276"/>
        <end position="286"/>
    </location>
</feature>
<feature type="compositionally biased region" description="Polar residues" evidence="1">
    <location>
        <begin position="195"/>
        <end position="204"/>
    </location>
</feature>